<comment type="caution">
    <text evidence="1">The sequence shown here is derived from an EMBL/GenBank/DDBJ whole genome shotgun (WGS) entry which is preliminary data.</text>
</comment>
<proteinExistence type="predicted"/>
<protein>
    <submittedName>
        <fullName evidence="1">Uncharacterized protein</fullName>
    </submittedName>
</protein>
<gene>
    <name evidence="1" type="ORF">DZC52_07385</name>
</gene>
<organism evidence="1 2">
    <name type="scientific">Wenzhouxiangella sediminis</name>
    <dbReference type="NCBI Taxonomy" id="1792836"/>
    <lineage>
        <taxon>Bacteria</taxon>
        <taxon>Pseudomonadati</taxon>
        <taxon>Pseudomonadota</taxon>
        <taxon>Gammaproteobacteria</taxon>
        <taxon>Chromatiales</taxon>
        <taxon>Wenzhouxiangellaceae</taxon>
        <taxon>Wenzhouxiangella</taxon>
    </lineage>
</organism>
<reference evidence="1 2" key="1">
    <citation type="submission" date="2018-08" db="EMBL/GenBank/DDBJ databases">
        <title>Wenzhouxiangella salilacus sp. nov., a novel bacterium isolated from a saline lake in Xinjiang Province, China.</title>
        <authorList>
            <person name="Han S."/>
        </authorList>
    </citation>
    <scope>NUCLEOTIDE SEQUENCE [LARGE SCALE GENOMIC DNA]</scope>
    <source>
        <strain evidence="1 2">XDB06</strain>
    </source>
</reference>
<dbReference type="RefSeq" id="WP_116650488.1">
    <property type="nucleotide sequence ID" value="NZ_QUZK01000034.1"/>
</dbReference>
<dbReference type="EMBL" id="QUZK01000034">
    <property type="protein sequence ID" value="RFF30546.1"/>
    <property type="molecule type" value="Genomic_DNA"/>
</dbReference>
<evidence type="ECO:0000313" key="2">
    <source>
        <dbReference type="Proteomes" id="UP000260351"/>
    </source>
</evidence>
<sequence length="163" mass="17373">MNRREFVSFAALSGAVAVPSSSRAVAGLSGALRCRSTRLDESRPAIDADHHAPAGFRLDLLGAAEGEPDCDRPGFGLKAIYSGLLSGNEFTLVHPSRGEVSRRGSLHFGRGSLAGLEVQWANRRSFVAAAELFGHRPRPGRYRLDVNGTDGDGVSLEFRLVAA</sequence>
<dbReference type="AlphaFoldDB" id="A0A3E1K8Z1"/>
<keyword evidence="2" id="KW-1185">Reference proteome</keyword>
<dbReference type="OrthoDB" id="9815923at2"/>
<name>A0A3E1K8Z1_9GAMM</name>
<evidence type="ECO:0000313" key="1">
    <source>
        <dbReference type="EMBL" id="RFF30546.1"/>
    </source>
</evidence>
<dbReference type="Proteomes" id="UP000260351">
    <property type="component" value="Unassembled WGS sequence"/>
</dbReference>
<accession>A0A3E1K8Z1</accession>